<dbReference type="SMART" id="SM00355">
    <property type="entry name" value="ZnF_C2H2"/>
    <property type="match status" value="4"/>
</dbReference>
<feature type="domain" description="C2H2-type" evidence="2">
    <location>
        <begin position="128"/>
        <end position="151"/>
    </location>
</feature>
<organism evidence="3 4">
    <name type="scientific">Steinernema glaseri</name>
    <dbReference type="NCBI Taxonomy" id="37863"/>
    <lineage>
        <taxon>Eukaryota</taxon>
        <taxon>Metazoa</taxon>
        <taxon>Ecdysozoa</taxon>
        <taxon>Nematoda</taxon>
        <taxon>Chromadorea</taxon>
        <taxon>Rhabditida</taxon>
        <taxon>Tylenchina</taxon>
        <taxon>Panagrolaimomorpha</taxon>
        <taxon>Strongyloidoidea</taxon>
        <taxon>Steinernematidae</taxon>
        <taxon>Steinernema</taxon>
    </lineage>
</organism>
<reference evidence="4" key="1">
    <citation type="submission" date="2016-11" db="UniProtKB">
        <authorList>
            <consortium name="WormBaseParasite"/>
        </authorList>
    </citation>
    <scope>IDENTIFICATION</scope>
</reference>
<name>A0A1I7YVW9_9BILA</name>
<feature type="domain" description="C2H2-type" evidence="2">
    <location>
        <begin position="231"/>
        <end position="253"/>
    </location>
</feature>
<keyword evidence="3" id="KW-1185">Reference proteome</keyword>
<evidence type="ECO:0000256" key="1">
    <source>
        <dbReference type="SAM" id="MobiDB-lite"/>
    </source>
</evidence>
<evidence type="ECO:0000313" key="4">
    <source>
        <dbReference type="WBParaSite" id="L893_g20051.t1"/>
    </source>
</evidence>
<accession>A0A1I7YVW9</accession>
<dbReference type="InterPro" id="IPR013087">
    <property type="entry name" value="Znf_C2H2_type"/>
</dbReference>
<feature type="domain" description="C2H2-type" evidence="2">
    <location>
        <begin position="258"/>
        <end position="282"/>
    </location>
</feature>
<sequence length="318" mass="36549">MDRSSLEKAILEYSRHIDNTLSALIKSQKELRRMVMDFNAQRTSTSSLSSNGLQKKPTVVESFRDGKEDVEVITLSSDEDSEIISASSLEDSDTEEMTASREPDLGQEASRNIVAAEVTPKSEALSLWKCQACKRTVKGDWSRRQTHIQYHEGLKVSCPVAGCSLRLFYYNWREHLRKMHKMTNDAITRLRTNTMKAEHTRNLELTVKCEMKYFPPSSFISFEETRGHVNVFCKECGKRGIQVDSRRDHVGAHLKIDMPCPYRRCQYSGRHSALLYHLMTKHGKNQSTLDEGERARLKKARRNFITQVDAVMGKYFSQ</sequence>
<feature type="region of interest" description="Disordered" evidence="1">
    <location>
        <begin position="87"/>
        <end position="108"/>
    </location>
</feature>
<evidence type="ECO:0000259" key="2">
    <source>
        <dbReference type="SMART" id="SM00355"/>
    </source>
</evidence>
<protein>
    <submittedName>
        <fullName evidence="4">ING domain-containing protein</fullName>
    </submittedName>
</protein>
<dbReference type="Proteomes" id="UP000095287">
    <property type="component" value="Unplaced"/>
</dbReference>
<dbReference type="AlphaFoldDB" id="A0A1I7YVW9"/>
<feature type="domain" description="C2H2-type" evidence="2">
    <location>
        <begin position="156"/>
        <end position="180"/>
    </location>
</feature>
<evidence type="ECO:0000313" key="3">
    <source>
        <dbReference type="Proteomes" id="UP000095287"/>
    </source>
</evidence>
<dbReference type="WBParaSite" id="L893_g20051.t1">
    <property type="protein sequence ID" value="L893_g20051.t1"/>
    <property type="gene ID" value="L893_g20051"/>
</dbReference>
<proteinExistence type="predicted"/>